<organism evidence="2 3">
    <name type="scientific">Ruminococcus difficilis</name>
    <dbReference type="NCBI Taxonomy" id="2763069"/>
    <lineage>
        <taxon>Bacteria</taxon>
        <taxon>Bacillati</taxon>
        <taxon>Bacillota</taxon>
        <taxon>Clostridia</taxon>
        <taxon>Eubacteriales</taxon>
        <taxon>Oscillospiraceae</taxon>
        <taxon>Ruminococcus</taxon>
    </lineage>
</organism>
<name>A0A934WT89_9FIRM</name>
<dbReference type="AlphaFoldDB" id="A0A934WT89"/>
<evidence type="ECO:0000256" key="1">
    <source>
        <dbReference type="SAM" id="Phobius"/>
    </source>
</evidence>
<comment type="caution">
    <text evidence="2">The sequence shown here is derived from an EMBL/GenBank/DDBJ whole genome shotgun (WGS) entry which is preliminary data.</text>
</comment>
<accession>A0A934WT89</accession>
<feature type="transmembrane region" description="Helical" evidence="1">
    <location>
        <begin position="66"/>
        <end position="91"/>
    </location>
</feature>
<evidence type="ECO:0000313" key="3">
    <source>
        <dbReference type="Proteomes" id="UP000633365"/>
    </source>
</evidence>
<keyword evidence="3" id="KW-1185">Reference proteome</keyword>
<evidence type="ECO:0000313" key="2">
    <source>
        <dbReference type="EMBL" id="MBK6089533.1"/>
    </source>
</evidence>
<keyword evidence="1" id="KW-0812">Transmembrane</keyword>
<dbReference type="Pfam" id="PF10825">
    <property type="entry name" value="DUF2752"/>
    <property type="match status" value="1"/>
</dbReference>
<gene>
    <name evidence="2" type="ORF">JKK62_12935</name>
</gene>
<sequence length="130" mass="14764">MRERAIKAIKPAAILLAAGFAYFILHELTGLSLFCPIYRFLGLYCPGCGVSRMCVHLLHGEIGSAFSSNCAVFCLLPIGMTIWLIHTYRYIRYGETKYTRFENIVLCTMIGLLVIFGIVRNIWHFDILIP</sequence>
<reference evidence="2" key="1">
    <citation type="submission" date="2021-01" db="EMBL/GenBank/DDBJ databases">
        <title>Genome public.</title>
        <authorList>
            <person name="Liu C."/>
            <person name="Sun Q."/>
        </authorList>
    </citation>
    <scope>NUCLEOTIDE SEQUENCE</scope>
    <source>
        <strain evidence="2">M6</strain>
    </source>
</reference>
<dbReference type="Proteomes" id="UP000633365">
    <property type="component" value="Unassembled WGS sequence"/>
</dbReference>
<dbReference type="EMBL" id="JAEQMG010000142">
    <property type="protein sequence ID" value="MBK6089533.1"/>
    <property type="molecule type" value="Genomic_DNA"/>
</dbReference>
<keyword evidence="1" id="KW-0472">Membrane</keyword>
<feature type="transmembrane region" description="Helical" evidence="1">
    <location>
        <begin position="103"/>
        <end position="123"/>
    </location>
</feature>
<feature type="transmembrane region" description="Helical" evidence="1">
    <location>
        <begin position="12"/>
        <end position="34"/>
    </location>
</feature>
<dbReference type="RefSeq" id="WP_201428252.1">
    <property type="nucleotide sequence ID" value="NZ_JAEQMG010000142.1"/>
</dbReference>
<proteinExistence type="predicted"/>
<protein>
    <submittedName>
        <fullName evidence="2">DUF2752 domain-containing protein</fullName>
    </submittedName>
</protein>
<keyword evidence="1" id="KW-1133">Transmembrane helix</keyword>
<dbReference type="InterPro" id="IPR021215">
    <property type="entry name" value="DUF2752"/>
</dbReference>